<dbReference type="SUPFAM" id="SSF55469">
    <property type="entry name" value="FMN-dependent nitroreductase-like"/>
    <property type="match status" value="1"/>
</dbReference>
<dbReference type="InterPro" id="IPR000415">
    <property type="entry name" value="Nitroreductase-like"/>
</dbReference>
<proteinExistence type="predicted"/>
<dbReference type="EMBL" id="FOTW01000016">
    <property type="protein sequence ID" value="SFM27720.1"/>
    <property type="molecule type" value="Genomic_DNA"/>
</dbReference>
<feature type="domain" description="Nitroreductase" evidence="1">
    <location>
        <begin position="152"/>
        <end position="348"/>
    </location>
</feature>
<gene>
    <name evidence="2" type="ORF">SAMN02982985_03455</name>
</gene>
<evidence type="ECO:0000259" key="1">
    <source>
        <dbReference type="Pfam" id="PF00881"/>
    </source>
</evidence>
<evidence type="ECO:0000313" key="2">
    <source>
        <dbReference type="EMBL" id="SFM27720.1"/>
    </source>
</evidence>
<dbReference type="STRING" id="758825.SAMN02982985_03455"/>
<dbReference type="Gene3D" id="3.40.109.10">
    <property type="entry name" value="NADH Oxidase"/>
    <property type="match status" value="1"/>
</dbReference>
<evidence type="ECO:0000313" key="3">
    <source>
        <dbReference type="Proteomes" id="UP000199470"/>
    </source>
</evidence>
<dbReference type="Pfam" id="PF00881">
    <property type="entry name" value="Nitroreductase"/>
    <property type="match status" value="1"/>
</dbReference>
<keyword evidence="3" id="KW-1185">Reference proteome</keyword>
<sequence>MLNRRTILLGGGAVALAGVGGAYLGMRSMGSMEEYNSSIAANRAALARRPETSELVRCAALAANSHNTQPWWFKIKQSGIEIHPDLARQLAAVDPDNHHLYASLGCAAANLGVAAAMGGRPGELSFNPADQGAVVFSFGGGAAAEPALFEAIAKRQSTRGDYDGKPVSPADLATLARAAALPGVDLHLISDRPRMERVRDLVVAGNSKQMADPAFMRELKTWLRFSPRQAMQTGDGLFSASSGNPPLPAWLGPVLFDVGFKAAAENDKYSRQIASSAGVAVFVAQKSDPEHWVLAGMACQRFALAATALGLKHAFINQPVEVAGLRPELAALVGVPGRRPDIVMRFGYGPALPFSSRRPVSAVLA</sequence>
<dbReference type="GO" id="GO:0016491">
    <property type="term" value="F:oxidoreductase activity"/>
    <property type="evidence" value="ECO:0007669"/>
    <property type="project" value="InterPro"/>
</dbReference>
<accession>A0A1I4PJG4</accession>
<dbReference type="InterPro" id="IPR050627">
    <property type="entry name" value="Nitroreductase/BluB"/>
</dbReference>
<name>A0A1I4PJG4_9BURK</name>
<dbReference type="Proteomes" id="UP000199470">
    <property type="component" value="Unassembled WGS sequence"/>
</dbReference>
<dbReference type="NCBIfam" id="NF047509">
    <property type="entry name" value="Rv3131_FMN_oxido"/>
    <property type="match status" value="1"/>
</dbReference>
<dbReference type="PANTHER" id="PTHR23026:SF123">
    <property type="entry name" value="NAD(P)H NITROREDUCTASE RV3131-RELATED"/>
    <property type="match status" value="1"/>
</dbReference>
<dbReference type="InterPro" id="IPR029479">
    <property type="entry name" value="Nitroreductase"/>
</dbReference>
<dbReference type="RefSeq" id="WP_245774314.1">
    <property type="nucleotide sequence ID" value="NZ_FOTW01000016.1"/>
</dbReference>
<organism evidence="2 3">
    <name type="scientific">Rugamonas rubra</name>
    <dbReference type="NCBI Taxonomy" id="758825"/>
    <lineage>
        <taxon>Bacteria</taxon>
        <taxon>Pseudomonadati</taxon>
        <taxon>Pseudomonadota</taxon>
        <taxon>Betaproteobacteria</taxon>
        <taxon>Burkholderiales</taxon>
        <taxon>Oxalobacteraceae</taxon>
        <taxon>Telluria group</taxon>
        <taxon>Rugamonas</taxon>
    </lineage>
</organism>
<dbReference type="AlphaFoldDB" id="A0A1I4PJG4"/>
<reference evidence="2 3" key="1">
    <citation type="submission" date="2016-10" db="EMBL/GenBank/DDBJ databases">
        <authorList>
            <person name="de Groot N.N."/>
        </authorList>
    </citation>
    <scope>NUCLEOTIDE SEQUENCE [LARGE SCALE GENOMIC DNA]</scope>
    <source>
        <strain evidence="2 3">ATCC 43154</strain>
    </source>
</reference>
<protein>
    <submittedName>
        <fullName evidence="2">Nitroreductase family protein</fullName>
    </submittedName>
</protein>
<dbReference type="PANTHER" id="PTHR23026">
    <property type="entry name" value="NADPH NITROREDUCTASE"/>
    <property type="match status" value="1"/>
</dbReference>